<keyword evidence="4" id="KW-1133">Transmembrane helix</keyword>
<proteinExistence type="inferred from homology"/>
<keyword evidence="4" id="KW-0812">Transmembrane</keyword>
<dbReference type="GO" id="GO:0016757">
    <property type="term" value="F:glycosyltransferase activity"/>
    <property type="evidence" value="ECO:0007669"/>
    <property type="project" value="UniProtKB-KW"/>
</dbReference>
<dbReference type="Proteomes" id="UP000282311">
    <property type="component" value="Unassembled WGS sequence"/>
</dbReference>
<evidence type="ECO:0000256" key="3">
    <source>
        <dbReference type="ARBA" id="ARBA00022679"/>
    </source>
</evidence>
<dbReference type="Pfam" id="PF00535">
    <property type="entry name" value="Glycos_transf_2"/>
    <property type="match status" value="1"/>
</dbReference>
<accession>A0A3B0CMT1</accession>
<comment type="similarity">
    <text evidence="1">Belongs to the glycosyltransferase 2 family.</text>
</comment>
<dbReference type="PANTHER" id="PTHR43630">
    <property type="entry name" value="POLY-BETA-1,6-N-ACETYL-D-GLUCOSAMINE SYNTHASE"/>
    <property type="match status" value="1"/>
</dbReference>
<evidence type="ECO:0000256" key="2">
    <source>
        <dbReference type="ARBA" id="ARBA00022676"/>
    </source>
</evidence>
<keyword evidence="2" id="KW-0328">Glycosyltransferase</keyword>
<keyword evidence="3 6" id="KW-0808">Transferase</keyword>
<keyword evidence="4" id="KW-0472">Membrane</keyword>
<organism evidence="6 7">
    <name type="scientific">Paenibacillus ginsengarvi</name>
    <dbReference type="NCBI Taxonomy" id="400777"/>
    <lineage>
        <taxon>Bacteria</taxon>
        <taxon>Bacillati</taxon>
        <taxon>Bacillota</taxon>
        <taxon>Bacilli</taxon>
        <taxon>Bacillales</taxon>
        <taxon>Paenibacillaceae</taxon>
        <taxon>Paenibacillus</taxon>
    </lineage>
</organism>
<reference evidence="6 7" key="1">
    <citation type="journal article" date="2007" name="Int. J. Syst. Evol. Microbiol.">
        <title>Paenibacillus ginsengarvi sp. nov., isolated from soil from ginseng cultivation.</title>
        <authorList>
            <person name="Yoon M.H."/>
            <person name="Ten L.N."/>
            <person name="Im W.T."/>
        </authorList>
    </citation>
    <scope>NUCLEOTIDE SEQUENCE [LARGE SCALE GENOMIC DNA]</scope>
    <source>
        <strain evidence="6 7">KCTC 13059</strain>
    </source>
</reference>
<dbReference type="SUPFAM" id="SSF53448">
    <property type="entry name" value="Nucleotide-diphospho-sugar transferases"/>
    <property type="match status" value="1"/>
</dbReference>
<dbReference type="OrthoDB" id="9766299at2"/>
<dbReference type="RefSeq" id="WP_120745873.1">
    <property type="nucleotide sequence ID" value="NZ_RBAH01000002.1"/>
</dbReference>
<feature type="transmembrane region" description="Helical" evidence="4">
    <location>
        <begin position="344"/>
        <end position="364"/>
    </location>
</feature>
<feature type="domain" description="Glycosyltransferase 2-like" evidence="5">
    <location>
        <begin position="59"/>
        <end position="103"/>
    </location>
</feature>
<evidence type="ECO:0000256" key="1">
    <source>
        <dbReference type="ARBA" id="ARBA00006739"/>
    </source>
</evidence>
<dbReference type="InterPro" id="IPR029044">
    <property type="entry name" value="Nucleotide-diphossugar_trans"/>
</dbReference>
<evidence type="ECO:0000256" key="4">
    <source>
        <dbReference type="SAM" id="Phobius"/>
    </source>
</evidence>
<dbReference type="EMBL" id="RBAH01000002">
    <property type="protein sequence ID" value="RKN86181.1"/>
    <property type="molecule type" value="Genomic_DNA"/>
</dbReference>
<keyword evidence="7" id="KW-1185">Reference proteome</keyword>
<comment type="caution">
    <text evidence="6">The sequence shown here is derived from an EMBL/GenBank/DDBJ whole genome shotgun (WGS) entry which is preliminary data.</text>
</comment>
<dbReference type="Pfam" id="PF13641">
    <property type="entry name" value="Glyco_tranf_2_3"/>
    <property type="match status" value="1"/>
</dbReference>
<evidence type="ECO:0000259" key="5">
    <source>
        <dbReference type="Pfam" id="PF00535"/>
    </source>
</evidence>
<dbReference type="AlphaFoldDB" id="A0A3B0CMT1"/>
<sequence>MKQLLLGYALFALYSVIAVYVFYLIIMLLSHKRIIRIIKGSKYARYRELSGSEQVPPVSILVPSYNEELTIIESLRSLLNLGYPSYEVIVINDGSKDATLQVLIDEFGLLPKANYAMGETLEAKPIRGVYHNPRYPKLYVVDKENGGKADALNVGINVSHYPLVATIDADSLLEKDALIRLASVYMEKPEETIAIGGNVRVANGCKIENGCVTEVNLPRKLLPMFQNIEYLKSFLAGRIGWSAINGLIIVSGAFGLFRKDYLVKVDGYRDGFPGEDMNIIIKLHKYMMDNDLPYRIAYCPDAVCWTQAPESLRILQSQRKRWSRGNIKNIFKYSSMMFVPKYRAVGLLSMPYTLIFETLGPYLRMTGYLALLGYVSLGMADYRMMLLIIGVSMLVEILFSCGALLIEEIAFRRYPKFKDLVKMMFYSVLMTLGYNQINVYWKILGHIDYIRNDDSWGVMVRTSWKHEPAEPKAKAAIPSQPANNQTV</sequence>
<evidence type="ECO:0000313" key="6">
    <source>
        <dbReference type="EMBL" id="RKN86181.1"/>
    </source>
</evidence>
<dbReference type="Gene3D" id="3.90.550.10">
    <property type="entry name" value="Spore Coat Polysaccharide Biosynthesis Protein SpsA, Chain A"/>
    <property type="match status" value="1"/>
</dbReference>
<evidence type="ECO:0000313" key="7">
    <source>
        <dbReference type="Proteomes" id="UP000282311"/>
    </source>
</evidence>
<protein>
    <submittedName>
        <fullName evidence="6">Glycosyltransferase family 2 protein</fullName>
    </submittedName>
</protein>
<dbReference type="PANTHER" id="PTHR43630:SF1">
    <property type="entry name" value="POLY-BETA-1,6-N-ACETYL-D-GLUCOSAMINE SYNTHASE"/>
    <property type="match status" value="1"/>
</dbReference>
<gene>
    <name evidence="6" type="ORF">D7M11_04000</name>
</gene>
<feature type="transmembrane region" description="Helical" evidence="4">
    <location>
        <begin position="384"/>
        <end position="406"/>
    </location>
</feature>
<name>A0A3B0CMT1_9BACL</name>
<dbReference type="InterPro" id="IPR001173">
    <property type="entry name" value="Glyco_trans_2-like"/>
</dbReference>
<feature type="transmembrane region" description="Helical" evidence="4">
    <location>
        <begin position="6"/>
        <end position="29"/>
    </location>
</feature>
<dbReference type="CDD" id="cd06423">
    <property type="entry name" value="CESA_like"/>
    <property type="match status" value="1"/>
</dbReference>